<evidence type="ECO:0000256" key="1">
    <source>
        <dbReference type="SAM" id="SignalP"/>
    </source>
</evidence>
<evidence type="ECO:0000313" key="3">
    <source>
        <dbReference type="EMBL" id="KAF4626902.1"/>
    </source>
</evidence>
<comment type="caution">
    <text evidence="3">The sequence shown here is derived from an EMBL/GenBank/DDBJ whole genome shotgun (WGS) entry which is preliminary data.</text>
</comment>
<dbReference type="InterPro" id="IPR058334">
    <property type="entry name" value="DUF8021"/>
</dbReference>
<keyword evidence="1" id="KW-0732">Signal</keyword>
<sequence length="260" mass="27937">MLLLSILSLAATAIAAPRAIADCTRSVLEGATADYIAAQTAGSSAGIKALSTSLNYTENDKAATVATGILATALKIDHTKSTYDLTACATYTELIITDTKLPSVIGTQMRFTNGQVTKMQTLVTKKGDWLFDPASTLKWAKTEDWTTIPDAKRDTRAVIQAAADAYLDIFKDKTVKVPWGTPCDRLEGGSYTGKGTATDSCNVGIPNNIDLVNRRYVIDETLGTVDVFLSFGGPTGRPDSHEFRIESGKIRYVHTLTVMT</sequence>
<dbReference type="Proteomes" id="UP000566819">
    <property type="component" value="Unassembled WGS sequence"/>
</dbReference>
<feature type="chain" id="PRO_5034757270" description="DUF8021 domain-containing protein" evidence="1">
    <location>
        <begin position="16"/>
        <end position="260"/>
    </location>
</feature>
<reference evidence="3 4" key="1">
    <citation type="submission" date="2020-03" db="EMBL/GenBank/DDBJ databases">
        <title>Draft Genome Sequence of Cudoniella acicularis.</title>
        <authorList>
            <person name="Buettner E."/>
            <person name="Kellner H."/>
        </authorList>
    </citation>
    <scope>NUCLEOTIDE SEQUENCE [LARGE SCALE GENOMIC DNA]</scope>
    <source>
        <strain evidence="3 4">DSM 108380</strain>
    </source>
</reference>
<feature type="domain" description="DUF8021" evidence="2">
    <location>
        <begin position="152"/>
        <end position="257"/>
    </location>
</feature>
<evidence type="ECO:0000313" key="4">
    <source>
        <dbReference type="Proteomes" id="UP000566819"/>
    </source>
</evidence>
<feature type="signal peptide" evidence="1">
    <location>
        <begin position="1"/>
        <end position="15"/>
    </location>
</feature>
<name>A0A8H4RET8_9HELO</name>
<protein>
    <recommendedName>
        <fullName evidence="2">DUF8021 domain-containing protein</fullName>
    </recommendedName>
</protein>
<dbReference type="OrthoDB" id="3504677at2759"/>
<accession>A0A8H4RET8</accession>
<dbReference type="Pfam" id="PF26061">
    <property type="entry name" value="DUF8021"/>
    <property type="match status" value="1"/>
</dbReference>
<dbReference type="AlphaFoldDB" id="A0A8H4RET8"/>
<proteinExistence type="predicted"/>
<organism evidence="3 4">
    <name type="scientific">Cudoniella acicularis</name>
    <dbReference type="NCBI Taxonomy" id="354080"/>
    <lineage>
        <taxon>Eukaryota</taxon>
        <taxon>Fungi</taxon>
        <taxon>Dikarya</taxon>
        <taxon>Ascomycota</taxon>
        <taxon>Pezizomycotina</taxon>
        <taxon>Leotiomycetes</taxon>
        <taxon>Helotiales</taxon>
        <taxon>Tricladiaceae</taxon>
        <taxon>Cudoniella</taxon>
    </lineage>
</organism>
<keyword evidence="4" id="KW-1185">Reference proteome</keyword>
<evidence type="ECO:0000259" key="2">
    <source>
        <dbReference type="Pfam" id="PF26061"/>
    </source>
</evidence>
<dbReference type="EMBL" id="JAAMPI010001063">
    <property type="protein sequence ID" value="KAF4626902.1"/>
    <property type="molecule type" value="Genomic_DNA"/>
</dbReference>
<gene>
    <name evidence="3" type="ORF">G7Y89_g11253</name>
</gene>